<proteinExistence type="predicted"/>
<name>A0A161L7V3_9BACT</name>
<dbReference type="InterPro" id="IPR052544">
    <property type="entry name" value="Bacteriocin_Proc_Enz"/>
</dbReference>
<evidence type="ECO:0000313" key="3">
    <source>
        <dbReference type="EMBL" id="GAT62924.1"/>
    </source>
</evidence>
<dbReference type="Gene3D" id="3.40.109.10">
    <property type="entry name" value="NADH Oxidase"/>
    <property type="match status" value="1"/>
</dbReference>
<evidence type="ECO:0000256" key="1">
    <source>
        <dbReference type="SAM" id="SignalP"/>
    </source>
</evidence>
<comment type="caution">
    <text evidence="3">The sequence shown here is derived from an EMBL/GenBank/DDBJ whole genome shotgun (WGS) entry which is preliminary data.</text>
</comment>
<dbReference type="OrthoDB" id="9802775at2"/>
<dbReference type="RefSeq" id="WP_068703664.1">
    <property type="nucleotide sequence ID" value="NZ_BDCR01000003.1"/>
</dbReference>
<feature type="signal peptide" evidence="1">
    <location>
        <begin position="1"/>
        <end position="19"/>
    </location>
</feature>
<gene>
    <name evidence="3" type="ORF">PJIAN_3235</name>
</gene>
<organism evidence="3 4">
    <name type="scientific">Paludibacter jiangxiensis</name>
    <dbReference type="NCBI Taxonomy" id="681398"/>
    <lineage>
        <taxon>Bacteria</taxon>
        <taxon>Pseudomonadati</taxon>
        <taxon>Bacteroidota</taxon>
        <taxon>Bacteroidia</taxon>
        <taxon>Bacteroidales</taxon>
        <taxon>Paludibacteraceae</taxon>
        <taxon>Paludibacter</taxon>
    </lineage>
</organism>
<evidence type="ECO:0000259" key="2">
    <source>
        <dbReference type="Pfam" id="PF00881"/>
    </source>
</evidence>
<feature type="domain" description="Nitroreductase" evidence="2">
    <location>
        <begin position="42"/>
        <end position="205"/>
    </location>
</feature>
<sequence>MKTLLLSAVFVCSCSLLSAQNIQLPQPVRTGGKPLMDALNLRQSARQFDSEKNISNQTLSNLLWAAWGFNREKKRTAPSSMDRQEIDLYVVTKEGIYKYDAAQSNLVLIVAGDYRKDTGMQSYVGEAPLNLVFVCNKSKINSKSESGLIEATYANSGFISQNIYLFCASEGLSTVVRASIVKEKLAKIMNLTDDQMITLAQTIGYPKK</sequence>
<reference evidence="4" key="2">
    <citation type="journal article" date="2017" name="Genome Announc.">
        <title>Draft genome sequence of Paludibacter jiangxiensis NM7(T), a propionate-producing fermentative bacterium.</title>
        <authorList>
            <person name="Qiu Y.-L."/>
            <person name="Tourlousse D.M."/>
            <person name="Matsuura N."/>
            <person name="Ohashi A."/>
            <person name="Sekiguchi Y."/>
        </authorList>
    </citation>
    <scope>NUCLEOTIDE SEQUENCE [LARGE SCALE GENOMIC DNA]</scope>
    <source>
        <strain evidence="4">NM7</strain>
    </source>
</reference>
<dbReference type="InterPro" id="IPR029479">
    <property type="entry name" value="Nitroreductase"/>
</dbReference>
<accession>A0A161L7V3</accession>
<dbReference type="Proteomes" id="UP000076586">
    <property type="component" value="Unassembled WGS sequence"/>
</dbReference>
<feature type="chain" id="PRO_5007823713" evidence="1">
    <location>
        <begin position="20"/>
        <end position="208"/>
    </location>
</feature>
<dbReference type="AlphaFoldDB" id="A0A161L7V3"/>
<dbReference type="CDD" id="cd02142">
    <property type="entry name" value="McbC_SagB-like_oxidoreductase"/>
    <property type="match status" value="1"/>
</dbReference>
<protein>
    <submittedName>
        <fullName evidence="3">SagB-type dehydrogenase domain-containing protein</fullName>
    </submittedName>
</protein>
<keyword evidence="4" id="KW-1185">Reference proteome</keyword>
<dbReference type="InterPro" id="IPR000415">
    <property type="entry name" value="Nitroreductase-like"/>
</dbReference>
<reference evidence="4" key="1">
    <citation type="submission" date="2016-04" db="EMBL/GenBank/DDBJ databases">
        <title>Draft genome sequence of Paludibacter jiangxiensis strain NM7.</title>
        <authorList>
            <person name="Qiu Y."/>
            <person name="Matsuura N."/>
            <person name="Ohashi A."/>
            <person name="Tourlousse M.D."/>
            <person name="Sekiguchi Y."/>
        </authorList>
    </citation>
    <scope>NUCLEOTIDE SEQUENCE [LARGE SCALE GENOMIC DNA]</scope>
    <source>
        <strain evidence="4">NM7</strain>
    </source>
</reference>
<dbReference type="PANTHER" id="PTHR43745">
    <property type="entry name" value="NITROREDUCTASE MJ1384-RELATED"/>
    <property type="match status" value="1"/>
</dbReference>
<evidence type="ECO:0000313" key="4">
    <source>
        <dbReference type="Proteomes" id="UP000076586"/>
    </source>
</evidence>
<dbReference type="PANTHER" id="PTHR43745:SF2">
    <property type="entry name" value="NITROREDUCTASE MJ1384-RELATED"/>
    <property type="match status" value="1"/>
</dbReference>
<dbReference type="EMBL" id="BDCR01000003">
    <property type="protein sequence ID" value="GAT62924.1"/>
    <property type="molecule type" value="Genomic_DNA"/>
</dbReference>
<dbReference type="GO" id="GO:0016491">
    <property type="term" value="F:oxidoreductase activity"/>
    <property type="evidence" value="ECO:0007669"/>
    <property type="project" value="InterPro"/>
</dbReference>
<dbReference type="STRING" id="681398.PJIAN_3235"/>
<dbReference type="Pfam" id="PF00881">
    <property type="entry name" value="Nitroreductase"/>
    <property type="match status" value="1"/>
</dbReference>
<keyword evidence="1" id="KW-0732">Signal</keyword>
<dbReference type="SUPFAM" id="SSF55469">
    <property type="entry name" value="FMN-dependent nitroreductase-like"/>
    <property type="match status" value="1"/>
</dbReference>